<feature type="transmembrane region" description="Helical" evidence="1">
    <location>
        <begin position="67"/>
        <end position="84"/>
    </location>
</feature>
<dbReference type="AlphaFoldDB" id="A0A5N7AD37"/>
<feature type="transmembrane region" description="Helical" evidence="1">
    <location>
        <begin position="12"/>
        <end position="28"/>
    </location>
</feature>
<feature type="transmembrane region" description="Helical" evidence="1">
    <location>
        <begin position="129"/>
        <end position="154"/>
    </location>
</feature>
<dbReference type="OrthoDB" id="5620at2759"/>
<dbReference type="RefSeq" id="XP_031929631.1">
    <property type="nucleotide sequence ID" value="XM_032072217.1"/>
</dbReference>
<dbReference type="Pfam" id="PF03647">
    <property type="entry name" value="Tmemb_14"/>
    <property type="match status" value="1"/>
</dbReference>
<keyword evidence="1" id="KW-0472">Membrane</keyword>
<dbReference type="EMBL" id="ML737611">
    <property type="protein sequence ID" value="KAE8366550.1"/>
    <property type="molecule type" value="Genomic_DNA"/>
</dbReference>
<name>A0A5N7AD37_9EURO</name>
<keyword evidence="1" id="KW-1133">Transmembrane helix</keyword>
<evidence type="ECO:0000313" key="3">
    <source>
        <dbReference type="Proteomes" id="UP000326268"/>
    </source>
</evidence>
<sequence>MALNKKLRLNPGALTIALLLTTAAIAYTRTGTVQQSLQSLPINTSLVIALFSFLGGVLESIRTKSPAAFIVGHIFSAVYVLSFARLREGQPSGAEIGLLGSCALATIPLANTGLNLISKELGYVGGYGVAVFANAYGGVGLALTLLFSLVLMAYRDEIRQIQARVDERI</sequence>
<evidence type="ECO:0000313" key="2">
    <source>
        <dbReference type="EMBL" id="KAE8366550.1"/>
    </source>
</evidence>
<accession>A0A5N7AD37</accession>
<feature type="transmembrane region" description="Helical" evidence="1">
    <location>
        <begin position="40"/>
        <end position="61"/>
    </location>
</feature>
<evidence type="ECO:0000256" key="1">
    <source>
        <dbReference type="SAM" id="Phobius"/>
    </source>
</evidence>
<dbReference type="InterPro" id="IPR005349">
    <property type="entry name" value="TMEM14"/>
</dbReference>
<gene>
    <name evidence="2" type="ORF">BDV27DRAFT_155826</name>
</gene>
<keyword evidence="1" id="KW-0812">Transmembrane</keyword>
<dbReference type="GeneID" id="43656663"/>
<dbReference type="Proteomes" id="UP000326268">
    <property type="component" value="Unassembled WGS sequence"/>
</dbReference>
<reference evidence="2 3" key="1">
    <citation type="submission" date="2019-04" db="EMBL/GenBank/DDBJ databases">
        <title>Friends and foes A comparative genomics studyof 23 Aspergillus species from section Flavi.</title>
        <authorList>
            <consortium name="DOE Joint Genome Institute"/>
            <person name="Kjaerbolling I."/>
            <person name="Vesth T."/>
            <person name="Frisvad J.C."/>
            <person name="Nybo J.L."/>
            <person name="Theobald S."/>
            <person name="Kildgaard S."/>
            <person name="Isbrandt T."/>
            <person name="Kuo A."/>
            <person name="Sato A."/>
            <person name="Lyhne E.K."/>
            <person name="Kogle M.E."/>
            <person name="Wiebenga A."/>
            <person name="Kun R.S."/>
            <person name="Lubbers R.J."/>
            <person name="Makela M.R."/>
            <person name="Barry K."/>
            <person name="Chovatia M."/>
            <person name="Clum A."/>
            <person name="Daum C."/>
            <person name="Haridas S."/>
            <person name="He G."/>
            <person name="LaButti K."/>
            <person name="Lipzen A."/>
            <person name="Mondo S."/>
            <person name="Riley R."/>
            <person name="Salamov A."/>
            <person name="Simmons B.A."/>
            <person name="Magnuson J.K."/>
            <person name="Henrissat B."/>
            <person name="Mortensen U.H."/>
            <person name="Larsen T.O."/>
            <person name="Devries R.P."/>
            <person name="Grigoriev I.V."/>
            <person name="Machida M."/>
            <person name="Baker S.E."/>
            <person name="Andersen M.R."/>
        </authorList>
    </citation>
    <scope>NUCLEOTIDE SEQUENCE [LARGE SCALE GENOMIC DNA]</scope>
    <source>
        <strain evidence="2 3">CBS 763.97</strain>
    </source>
</reference>
<organism evidence="2 3">
    <name type="scientific">Aspergillus caelatus</name>
    <dbReference type="NCBI Taxonomy" id="61420"/>
    <lineage>
        <taxon>Eukaryota</taxon>
        <taxon>Fungi</taxon>
        <taxon>Dikarya</taxon>
        <taxon>Ascomycota</taxon>
        <taxon>Pezizomycotina</taxon>
        <taxon>Eurotiomycetes</taxon>
        <taxon>Eurotiomycetidae</taxon>
        <taxon>Eurotiales</taxon>
        <taxon>Aspergillaceae</taxon>
        <taxon>Aspergillus</taxon>
        <taxon>Aspergillus subgen. Circumdati</taxon>
    </lineage>
</organism>
<keyword evidence="3" id="KW-1185">Reference proteome</keyword>
<proteinExistence type="predicted"/>
<protein>
    <submittedName>
        <fullName evidence="2">Uncharacterized protein</fullName>
    </submittedName>
</protein>
<dbReference type="GO" id="GO:0016020">
    <property type="term" value="C:membrane"/>
    <property type="evidence" value="ECO:0007669"/>
    <property type="project" value="InterPro"/>
</dbReference>